<dbReference type="EMBL" id="AP022588">
    <property type="protein sequence ID" value="BBY31158.1"/>
    <property type="molecule type" value="Genomic_DNA"/>
</dbReference>
<evidence type="ECO:0008006" key="4">
    <source>
        <dbReference type="Google" id="ProtNLM"/>
    </source>
</evidence>
<gene>
    <name evidence="2" type="ORF">MSEDJ_52540</name>
</gene>
<sequence>MNTWGVRGTLAAVGVAAVIAGIGGAAVYGASAEGPRMMGPPRGGPSAGLDHRPGQGARSSSWLLHGESVTDGPGGVVTRLTQMGRLTALTPTSVTVRSADDFTSTYALPTGAPGPSLSVGDEVEVTATREGEAAVIESIDPTARPPLASAD</sequence>
<name>A0A7I7QXU8_9MYCO</name>
<dbReference type="KEGG" id="msei:MSEDJ_52540"/>
<organism evidence="2 3">
    <name type="scientific">Mycolicibacterium sediminis</name>
    <dbReference type="NCBI Taxonomy" id="1286180"/>
    <lineage>
        <taxon>Bacteria</taxon>
        <taxon>Bacillati</taxon>
        <taxon>Actinomycetota</taxon>
        <taxon>Actinomycetes</taxon>
        <taxon>Mycobacteriales</taxon>
        <taxon>Mycobacteriaceae</taxon>
        <taxon>Mycolicibacterium</taxon>
    </lineage>
</organism>
<evidence type="ECO:0000313" key="3">
    <source>
        <dbReference type="Proteomes" id="UP000467193"/>
    </source>
</evidence>
<feature type="region of interest" description="Disordered" evidence="1">
    <location>
        <begin position="130"/>
        <end position="151"/>
    </location>
</feature>
<dbReference type="Proteomes" id="UP000467193">
    <property type="component" value="Chromosome"/>
</dbReference>
<proteinExistence type="predicted"/>
<dbReference type="RefSeq" id="WP_246230808.1">
    <property type="nucleotide sequence ID" value="NZ_AP022588.1"/>
</dbReference>
<evidence type="ECO:0000313" key="2">
    <source>
        <dbReference type="EMBL" id="BBY31158.1"/>
    </source>
</evidence>
<feature type="region of interest" description="Disordered" evidence="1">
    <location>
        <begin position="36"/>
        <end position="59"/>
    </location>
</feature>
<accession>A0A7I7QXU8</accession>
<protein>
    <recommendedName>
        <fullName evidence="4">DUF5666 domain-containing protein</fullName>
    </recommendedName>
</protein>
<dbReference type="AlphaFoldDB" id="A0A7I7QXU8"/>
<evidence type="ECO:0000256" key="1">
    <source>
        <dbReference type="SAM" id="MobiDB-lite"/>
    </source>
</evidence>
<keyword evidence="3" id="KW-1185">Reference proteome</keyword>
<reference evidence="2 3" key="1">
    <citation type="journal article" date="2019" name="Emerg. Microbes Infect.">
        <title>Comprehensive subspecies identification of 175 nontuberculous mycobacteria species based on 7547 genomic profiles.</title>
        <authorList>
            <person name="Matsumoto Y."/>
            <person name="Kinjo T."/>
            <person name="Motooka D."/>
            <person name="Nabeya D."/>
            <person name="Jung N."/>
            <person name="Uechi K."/>
            <person name="Horii T."/>
            <person name="Iida T."/>
            <person name="Fujita J."/>
            <person name="Nakamura S."/>
        </authorList>
    </citation>
    <scope>NUCLEOTIDE SEQUENCE [LARGE SCALE GENOMIC DNA]</scope>
    <source>
        <strain evidence="2 3">JCM 17899</strain>
    </source>
</reference>